<evidence type="ECO:0000256" key="4">
    <source>
        <dbReference type="ARBA" id="ARBA00022691"/>
    </source>
</evidence>
<dbReference type="RefSeq" id="WP_187707188.1">
    <property type="nucleotide sequence ID" value="NZ_CP060822.1"/>
</dbReference>
<keyword evidence="5" id="KW-0680">Restriction system</keyword>
<dbReference type="InterPro" id="IPR001091">
    <property type="entry name" value="RM_Methyltransferase"/>
</dbReference>
<evidence type="ECO:0000256" key="1">
    <source>
        <dbReference type="ARBA" id="ARBA00010203"/>
    </source>
</evidence>
<accession>A0A7H0F4C2</accession>
<dbReference type="EC" id="2.1.1.-" evidence="8"/>
<dbReference type="GO" id="GO:0003677">
    <property type="term" value="F:DNA binding"/>
    <property type="evidence" value="ECO:0007669"/>
    <property type="project" value="UniProtKB-KW"/>
</dbReference>
<dbReference type="REBASE" id="443208">
    <property type="entry name" value="M.CcuG1ORF7880P"/>
</dbReference>
<protein>
    <recommendedName>
        <fullName evidence="8">Methyltransferase</fullName>
        <ecNumber evidence="8">2.1.1.-</ecNumber>
    </recommendedName>
</protein>
<dbReference type="Pfam" id="PF01555">
    <property type="entry name" value="N6_N4_Mtase"/>
    <property type="match status" value="1"/>
</dbReference>
<name>A0A7H0F4C2_9CYAN</name>
<keyword evidence="3 10" id="KW-0808">Transferase</keyword>
<dbReference type="Gene3D" id="3.40.50.150">
    <property type="entry name" value="Vaccinia Virus protein VP39"/>
    <property type="match status" value="1"/>
</dbReference>
<comment type="catalytic activity">
    <reaction evidence="7">
        <text>a 2'-deoxycytidine in DNA + S-adenosyl-L-methionine = an N(4)-methyl-2'-deoxycytidine in DNA + S-adenosyl-L-homocysteine + H(+)</text>
        <dbReference type="Rhea" id="RHEA:16857"/>
        <dbReference type="Rhea" id="RHEA-COMP:11369"/>
        <dbReference type="Rhea" id="RHEA-COMP:13674"/>
        <dbReference type="ChEBI" id="CHEBI:15378"/>
        <dbReference type="ChEBI" id="CHEBI:57856"/>
        <dbReference type="ChEBI" id="CHEBI:59789"/>
        <dbReference type="ChEBI" id="CHEBI:85452"/>
        <dbReference type="ChEBI" id="CHEBI:137933"/>
        <dbReference type="EC" id="2.1.1.113"/>
    </reaction>
</comment>
<keyword evidence="6" id="KW-0238">DNA-binding</keyword>
<keyword evidence="2 10" id="KW-0489">Methyltransferase</keyword>
<dbReference type="PANTHER" id="PTHR13370">
    <property type="entry name" value="RNA METHYLASE-RELATED"/>
    <property type="match status" value="1"/>
</dbReference>
<dbReference type="InterPro" id="IPR002941">
    <property type="entry name" value="DNA_methylase_N4/N6"/>
</dbReference>
<gene>
    <name evidence="10" type="ORF">IAR63_07880</name>
</gene>
<evidence type="ECO:0000256" key="5">
    <source>
        <dbReference type="ARBA" id="ARBA00022747"/>
    </source>
</evidence>
<evidence type="ECO:0000256" key="2">
    <source>
        <dbReference type="ARBA" id="ARBA00022603"/>
    </source>
</evidence>
<evidence type="ECO:0000256" key="7">
    <source>
        <dbReference type="ARBA" id="ARBA00049120"/>
    </source>
</evidence>
<dbReference type="InterPro" id="IPR017985">
    <property type="entry name" value="MeTrfase_CN4_CS"/>
</dbReference>
<evidence type="ECO:0000259" key="9">
    <source>
        <dbReference type="Pfam" id="PF01555"/>
    </source>
</evidence>
<keyword evidence="4" id="KW-0949">S-adenosyl-L-methionine</keyword>
<dbReference type="GO" id="GO:0008170">
    <property type="term" value="F:N-methyltransferase activity"/>
    <property type="evidence" value="ECO:0007669"/>
    <property type="project" value="InterPro"/>
</dbReference>
<evidence type="ECO:0000256" key="3">
    <source>
        <dbReference type="ARBA" id="ARBA00022679"/>
    </source>
</evidence>
<dbReference type="GO" id="GO:0032259">
    <property type="term" value="P:methylation"/>
    <property type="evidence" value="ECO:0007669"/>
    <property type="project" value="UniProtKB-KW"/>
</dbReference>
<dbReference type="PANTHER" id="PTHR13370:SF3">
    <property type="entry name" value="TRNA (GUANINE(10)-N2)-METHYLTRANSFERASE HOMOLOG"/>
    <property type="match status" value="1"/>
</dbReference>
<reference evidence="10 11" key="1">
    <citation type="submission" date="2020-08" db="EMBL/GenBank/DDBJ databases">
        <title>Complete genome sequence of Raphidiopsis curvispora isolated from drinking water reservoir in South Korea.</title>
        <authorList>
            <person name="Jeong J."/>
        </authorList>
    </citation>
    <scope>NUCLEOTIDE SEQUENCE [LARGE SCALE GENOMIC DNA]</scope>
    <source>
        <strain evidence="10 11">GIHE-G1</strain>
    </source>
</reference>
<evidence type="ECO:0000313" key="11">
    <source>
        <dbReference type="Proteomes" id="UP000516013"/>
    </source>
</evidence>
<dbReference type="AlphaFoldDB" id="A0A7H0F4C2"/>
<dbReference type="GO" id="GO:0009007">
    <property type="term" value="F:site-specific DNA-methyltransferase (adenine-specific) activity"/>
    <property type="evidence" value="ECO:0007669"/>
    <property type="project" value="TreeGrafter"/>
</dbReference>
<evidence type="ECO:0000256" key="6">
    <source>
        <dbReference type="ARBA" id="ARBA00023125"/>
    </source>
</evidence>
<dbReference type="PROSITE" id="PS00093">
    <property type="entry name" value="N4_MTASE"/>
    <property type="match status" value="1"/>
</dbReference>
<comment type="similarity">
    <text evidence="1">Belongs to the N(4)/N(6)-methyltransferase family. N(4) subfamily.</text>
</comment>
<keyword evidence="11" id="KW-1185">Reference proteome</keyword>
<proteinExistence type="inferred from homology"/>
<sequence>MKLNDFKSFLGNPVYEDKDVLIYQGDSLTIMNKLPAGCLPLTVTSPPYNIGKEYESILSLEDYIQWTSKWINQVYYCTSSSGAFWINLGYLSIPNTAKAIPIPYLIWDKIPFYLIQEIVWNYGAGVAGKLFFSPRNEKFLWYVKDSQNYLFNLDDIRDPNVKYPNQKKNGKLKCNVNGKNPTDVWQIPKITSGQNRSSKERTPHPAQFPVELISGIILASSHPGDIIFDPFFGSGSIAEAAIKTGRKAIGIEINPNYVNIAVQKVKNIRYEEENQVKQGSLFDLVTDIF</sequence>
<feature type="domain" description="DNA methylase N-4/N-6" evidence="9">
    <location>
        <begin position="41"/>
        <end position="262"/>
    </location>
</feature>
<dbReference type="Proteomes" id="UP000516013">
    <property type="component" value="Chromosome"/>
</dbReference>
<organism evidence="10 11">
    <name type="scientific">Cylindrospermopsis curvispora GIHE-G1</name>
    <dbReference type="NCBI Taxonomy" id="2666332"/>
    <lineage>
        <taxon>Bacteria</taxon>
        <taxon>Bacillati</taxon>
        <taxon>Cyanobacteriota</taxon>
        <taxon>Cyanophyceae</taxon>
        <taxon>Nostocales</taxon>
        <taxon>Aphanizomenonaceae</taxon>
        <taxon>Cylindrospermopsis</taxon>
    </lineage>
</organism>
<dbReference type="InterPro" id="IPR029063">
    <property type="entry name" value="SAM-dependent_MTases_sf"/>
</dbReference>
<dbReference type="PRINTS" id="PR00508">
    <property type="entry name" value="S21N4MTFRASE"/>
</dbReference>
<dbReference type="GO" id="GO:0015667">
    <property type="term" value="F:site-specific DNA-methyltransferase (cytosine-N4-specific) activity"/>
    <property type="evidence" value="ECO:0007669"/>
    <property type="project" value="UniProtKB-EC"/>
</dbReference>
<evidence type="ECO:0000313" key="10">
    <source>
        <dbReference type="EMBL" id="QNP30888.1"/>
    </source>
</evidence>
<evidence type="ECO:0000256" key="8">
    <source>
        <dbReference type="RuleBase" id="RU362026"/>
    </source>
</evidence>
<dbReference type="EMBL" id="CP060822">
    <property type="protein sequence ID" value="QNP30888.1"/>
    <property type="molecule type" value="Genomic_DNA"/>
</dbReference>
<dbReference type="KEGG" id="ccur:IAR63_07880"/>
<dbReference type="GO" id="GO:0005737">
    <property type="term" value="C:cytoplasm"/>
    <property type="evidence" value="ECO:0007669"/>
    <property type="project" value="TreeGrafter"/>
</dbReference>
<dbReference type="SUPFAM" id="SSF53335">
    <property type="entry name" value="S-adenosyl-L-methionine-dependent methyltransferases"/>
    <property type="match status" value="1"/>
</dbReference>
<dbReference type="GO" id="GO:0009307">
    <property type="term" value="P:DNA restriction-modification system"/>
    <property type="evidence" value="ECO:0007669"/>
    <property type="project" value="UniProtKB-KW"/>
</dbReference>